<dbReference type="PANTHER" id="PTHR32089">
    <property type="entry name" value="METHYL-ACCEPTING CHEMOTAXIS PROTEIN MCPB"/>
    <property type="match status" value="1"/>
</dbReference>
<feature type="region of interest" description="Disordered" evidence="6">
    <location>
        <begin position="411"/>
        <end position="442"/>
    </location>
</feature>
<evidence type="ECO:0000256" key="3">
    <source>
        <dbReference type="ARBA" id="ARBA00023224"/>
    </source>
</evidence>
<comment type="similarity">
    <text evidence="4">Belongs to the methyl-accepting chemotaxis (MCP) protein family.</text>
</comment>
<dbReference type="InterPro" id="IPR004089">
    <property type="entry name" value="MCPsignal_dom"/>
</dbReference>
<dbReference type="Gene3D" id="1.10.287.950">
    <property type="entry name" value="Methyl-accepting chemotaxis protein"/>
    <property type="match status" value="1"/>
</dbReference>
<dbReference type="InterPro" id="IPR003660">
    <property type="entry name" value="HAMP_dom"/>
</dbReference>
<dbReference type="Pfam" id="PF14827">
    <property type="entry name" value="dCache_3"/>
    <property type="match status" value="1"/>
</dbReference>
<organism evidence="10 11">
    <name type="scientific">Roseibium aggregatum</name>
    <dbReference type="NCBI Taxonomy" id="187304"/>
    <lineage>
        <taxon>Bacteria</taxon>
        <taxon>Pseudomonadati</taxon>
        <taxon>Pseudomonadota</taxon>
        <taxon>Alphaproteobacteria</taxon>
        <taxon>Hyphomicrobiales</taxon>
        <taxon>Stappiaceae</taxon>
        <taxon>Roseibium</taxon>
    </lineage>
</organism>
<dbReference type="PROSITE" id="PS50111">
    <property type="entry name" value="CHEMOTAXIS_TRANSDUC_2"/>
    <property type="match status" value="1"/>
</dbReference>
<dbReference type="CDD" id="cd06225">
    <property type="entry name" value="HAMP"/>
    <property type="match status" value="1"/>
</dbReference>
<keyword evidence="2" id="KW-0472">Membrane</keyword>
<accession>A0A926S6Q5</accession>
<dbReference type="Proteomes" id="UP000598467">
    <property type="component" value="Unassembled WGS sequence"/>
</dbReference>
<keyword evidence="2" id="KW-0997">Cell inner membrane</keyword>
<feature type="domain" description="T-SNARE coiled-coil homology" evidence="8">
    <location>
        <begin position="541"/>
        <end position="603"/>
    </location>
</feature>
<evidence type="ECO:0000256" key="4">
    <source>
        <dbReference type="ARBA" id="ARBA00029447"/>
    </source>
</evidence>
<proteinExistence type="inferred from homology"/>
<dbReference type="EMBL" id="JABFCZ010000018">
    <property type="protein sequence ID" value="MBD1547821.1"/>
    <property type="molecule type" value="Genomic_DNA"/>
</dbReference>
<reference evidence="10" key="1">
    <citation type="submission" date="2020-05" db="EMBL/GenBank/DDBJ databases">
        <title>Identification of trans-AT polyketide cluster in two marine bacteria, producers of a novel glutaramide-containing polyketide sesbanimide D and analogs.</title>
        <authorList>
            <person name="Kacar D."/>
            <person name="Rodriguez P."/>
            <person name="Canedo L."/>
            <person name="Gonzalez E."/>
            <person name="Galan B."/>
            <person name="De La Calle F."/>
            <person name="Garcia J.L."/>
        </authorList>
    </citation>
    <scope>NUCLEOTIDE SEQUENCE</scope>
    <source>
        <strain evidence="10">PHM038</strain>
    </source>
</reference>
<evidence type="ECO:0000313" key="10">
    <source>
        <dbReference type="EMBL" id="MBD1547821.1"/>
    </source>
</evidence>
<keyword evidence="3 5" id="KW-0807">Transducer</keyword>
<feature type="domain" description="Methyl-accepting transducer" evidence="7">
    <location>
        <begin position="382"/>
        <end position="619"/>
    </location>
</feature>
<dbReference type="SUPFAM" id="SSF103190">
    <property type="entry name" value="Sensory domain-like"/>
    <property type="match status" value="1"/>
</dbReference>
<evidence type="ECO:0000259" key="8">
    <source>
        <dbReference type="PROSITE" id="PS50192"/>
    </source>
</evidence>
<keyword evidence="2" id="KW-1003">Cell membrane</keyword>
<dbReference type="InterPro" id="IPR029150">
    <property type="entry name" value="dCache_3"/>
</dbReference>
<name>A0A926S6Q5_9HYPH</name>
<feature type="domain" description="HAMP" evidence="9">
    <location>
        <begin position="296"/>
        <end position="349"/>
    </location>
</feature>
<dbReference type="GO" id="GO:0007165">
    <property type="term" value="P:signal transduction"/>
    <property type="evidence" value="ECO:0007669"/>
    <property type="project" value="UniProtKB-KW"/>
</dbReference>
<dbReference type="AlphaFoldDB" id="A0A926S6Q5"/>
<evidence type="ECO:0000259" key="9">
    <source>
        <dbReference type="PROSITE" id="PS50885"/>
    </source>
</evidence>
<dbReference type="Pfam" id="PF00015">
    <property type="entry name" value="MCPsignal"/>
    <property type="match status" value="1"/>
</dbReference>
<evidence type="ECO:0000256" key="6">
    <source>
        <dbReference type="SAM" id="MobiDB-lite"/>
    </source>
</evidence>
<dbReference type="GO" id="GO:0005886">
    <property type="term" value="C:plasma membrane"/>
    <property type="evidence" value="ECO:0007669"/>
    <property type="project" value="UniProtKB-SubCell"/>
</dbReference>
<dbReference type="InterPro" id="IPR000727">
    <property type="entry name" value="T_SNARE_dom"/>
</dbReference>
<sequence length="645" mass="68701">MKTIRARLSLVMFGLALLGSIAAVVISQWVSSDLTEIALQREVANAKEQLHARIEGDSRQALLLAALVAGETSVQQKFAAKDRDGLAAEFVPEFKKLSNDYGIRQFQFHLPPAESFLRVHNAEKFGDDLSSFRKTVVQTNTDLKPIHGLEKGVAGIGIRGVVPVLNKGKHVGSVEFGLGFHKLFVEEFTKQTGYPLAILREGEKGPEIIGNQLPENMDPMALLTQTAKGGISDSSDKYFVEQVPVLDYSGDPIATAIIAVDQSAYLAVASSARMTGIGLGLVLLLIAGGSLFYSTRSIFLPLRTVTSQMMVLAEGNPNQDVQGVARPDEVGDIARALSVCCDNRKEQIRLEEFQVEEQEQRHKRAERVTLLVEGFRSTSADLLSALSDANRSLQDTAGVLDSVASSSAEQARGAASSSKEVSENVQSVASATEELASSTQEISEQVNRTTAIVTDATAGVQTTNQKVAGLASAASKIGEVVTLIQAIAEQTNLLALNATIEAARAGEAGKGFAVVAAEVKELANQTSKATEEISSQIAEIQASTDEAVTAIGRIAGTMEEVNEYTGAIATAVVQQGAATSEISANIQSTASRTRSVVENISQLDAAVVETNRSAEELFSKTNEAFGNAERFQEEIRKFLEDVAAA</sequence>
<evidence type="ECO:0000313" key="11">
    <source>
        <dbReference type="Proteomes" id="UP000598467"/>
    </source>
</evidence>
<dbReference type="SUPFAM" id="SSF58104">
    <property type="entry name" value="Methyl-accepting chemotaxis protein (MCP) signaling domain"/>
    <property type="match status" value="1"/>
</dbReference>
<dbReference type="PANTHER" id="PTHR32089:SF112">
    <property type="entry name" value="LYSOZYME-LIKE PROTEIN-RELATED"/>
    <property type="match status" value="1"/>
</dbReference>
<evidence type="ECO:0000259" key="7">
    <source>
        <dbReference type="PROSITE" id="PS50111"/>
    </source>
</evidence>
<evidence type="ECO:0000256" key="5">
    <source>
        <dbReference type="PROSITE-ProRule" id="PRU00284"/>
    </source>
</evidence>
<dbReference type="Gene3D" id="6.10.340.10">
    <property type="match status" value="1"/>
</dbReference>
<gene>
    <name evidence="10" type="ORF">HK439_16255</name>
</gene>
<protein>
    <submittedName>
        <fullName evidence="10">Methyl-accepting chemotaxis protein</fullName>
    </submittedName>
</protein>
<comment type="subcellular location">
    <subcellularLocation>
        <location evidence="1">Cell inner membrane</location>
        <topology evidence="1">Multi-pass membrane protein</topology>
    </subcellularLocation>
</comment>
<evidence type="ECO:0000256" key="2">
    <source>
        <dbReference type="ARBA" id="ARBA00022519"/>
    </source>
</evidence>
<dbReference type="PROSITE" id="PS50192">
    <property type="entry name" value="T_SNARE"/>
    <property type="match status" value="1"/>
</dbReference>
<comment type="caution">
    <text evidence="10">The sequence shown here is derived from an EMBL/GenBank/DDBJ whole genome shotgun (WGS) entry which is preliminary data.</text>
</comment>
<dbReference type="SMART" id="SM00283">
    <property type="entry name" value="MA"/>
    <property type="match status" value="1"/>
</dbReference>
<evidence type="ECO:0000256" key="1">
    <source>
        <dbReference type="ARBA" id="ARBA00004429"/>
    </source>
</evidence>
<dbReference type="InterPro" id="IPR029151">
    <property type="entry name" value="Sensor-like_sf"/>
</dbReference>
<dbReference type="PROSITE" id="PS50885">
    <property type="entry name" value="HAMP"/>
    <property type="match status" value="1"/>
</dbReference>
<dbReference type="RefSeq" id="WP_190292584.1">
    <property type="nucleotide sequence ID" value="NZ_JABFCZ010000018.1"/>
</dbReference>